<dbReference type="AlphaFoldDB" id="A0A6H1ZN33"/>
<reference evidence="1" key="1">
    <citation type="submission" date="2020-03" db="EMBL/GenBank/DDBJ databases">
        <title>The deep terrestrial virosphere.</title>
        <authorList>
            <person name="Holmfeldt K."/>
            <person name="Nilsson E."/>
            <person name="Simone D."/>
            <person name="Lopez-Fernandez M."/>
            <person name="Wu X."/>
            <person name="de Brujin I."/>
            <person name="Lundin D."/>
            <person name="Andersson A."/>
            <person name="Bertilsson S."/>
            <person name="Dopson M."/>
        </authorList>
    </citation>
    <scope>NUCLEOTIDE SEQUENCE</scope>
    <source>
        <strain evidence="2">MM415A01289</strain>
        <strain evidence="1">TM448A01177</strain>
        <strain evidence="3">TM448B02179</strain>
    </source>
</reference>
<evidence type="ECO:0000313" key="3">
    <source>
        <dbReference type="EMBL" id="QJI00964.1"/>
    </source>
</evidence>
<organism evidence="1">
    <name type="scientific">viral metagenome</name>
    <dbReference type="NCBI Taxonomy" id="1070528"/>
    <lineage>
        <taxon>unclassified sequences</taxon>
        <taxon>metagenomes</taxon>
        <taxon>organismal metagenomes</taxon>
    </lineage>
</organism>
<protein>
    <submittedName>
        <fullName evidence="1">Uncharacterized protein</fullName>
    </submittedName>
</protein>
<sequence length="158" mass="16908">MRALYDVVESREGFIDRFGNTLSSVRVKLIADEIRALHTTPQTLLPAPGPNKFYQLDTIVAYLDYSGGAFTGANALEIRETNGAGTSLFSASADISAAFLNSVADALVENGANVYWAQTTRVLDAPIVAYVPVADPGGATSTSTLTIILTYRIIKVYN</sequence>
<dbReference type="EMBL" id="MT144107">
    <property type="protein sequence ID" value="QJA48882.1"/>
    <property type="molecule type" value="Genomic_DNA"/>
</dbReference>
<evidence type="ECO:0000313" key="2">
    <source>
        <dbReference type="EMBL" id="QJA77524.1"/>
    </source>
</evidence>
<accession>A0A6H1ZN33</accession>
<dbReference type="EMBL" id="MT142287">
    <property type="protein sequence ID" value="QJA77524.1"/>
    <property type="molecule type" value="Genomic_DNA"/>
</dbReference>
<name>A0A6H1ZN33_9ZZZZ</name>
<gene>
    <name evidence="2" type="ORF">MM415A01289_0010</name>
    <name evidence="1" type="ORF">TM448A01177_0010</name>
    <name evidence="3" type="ORF">TM448B02179_0006</name>
</gene>
<dbReference type="EMBL" id="MT144888">
    <property type="protein sequence ID" value="QJI00964.1"/>
    <property type="molecule type" value="Genomic_DNA"/>
</dbReference>
<proteinExistence type="predicted"/>
<evidence type="ECO:0000313" key="1">
    <source>
        <dbReference type="EMBL" id="QJA48882.1"/>
    </source>
</evidence>